<keyword evidence="4" id="KW-0275">Fatty acid biosynthesis</keyword>
<evidence type="ECO:0000259" key="5">
    <source>
        <dbReference type="PROSITE" id="PS50968"/>
    </source>
</evidence>
<dbReference type="GO" id="GO:0003989">
    <property type="term" value="F:acetyl-CoA carboxylase activity"/>
    <property type="evidence" value="ECO:0007669"/>
    <property type="project" value="InterPro"/>
</dbReference>
<keyword evidence="4" id="KW-0443">Lipid metabolism</keyword>
<dbReference type="PRINTS" id="PR01071">
    <property type="entry name" value="ACOABIOTINCC"/>
</dbReference>
<evidence type="ECO:0000313" key="6">
    <source>
        <dbReference type="EMBL" id="SCM70302.1"/>
    </source>
</evidence>
<dbReference type="InterPro" id="IPR001249">
    <property type="entry name" value="AcCoA_biotinCC"/>
</dbReference>
<dbReference type="NCBIfam" id="TIGR00531">
    <property type="entry name" value="BCCP"/>
    <property type="match status" value="1"/>
</dbReference>
<dbReference type="AlphaFoldDB" id="A0A212KYE1"/>
<proteinExistence type="predicted"/>
<dbReference type="UniPathway" id="UPA00094"/>
<evidence type="ECO:0000256" key="3">
    <source>
        <dbReference type="ARBA" id="ARBA00023267"/>
    </source>
</evidence>
<dbReference type="GO" id="GO:0006633">
    <property type="term" value="P:fatty acid biosynthetic process"/>
    <property type="evidence" value="ECO:0007669"/>
    <property type="project" value="UniProtKB-UniPathway"/>
</dbReference>
<keyword evidence="4" id="KW-0276">Fatty acid metabolism</keyword>
<dbReference type="InterPro" id="IPR050709">
    <property type="entry name" value="Biotin_Carboxyl_Carrier/Decarb"/>
</dbReference>
<dbReference type="InterPro" id="IPR011053">
    <property type="entry name" value="Single_hybrid_motif"/>
</dbReference>
<reference evidence="6" key="1">
    <citation type="submission" date="2016-08" db="EMBL/GenBank/DDBJ databases">
        <authorList>
            <person name="Seilhamer J.J."/>
        </authorList>
    </citation>
    <scope>NUCLEOTIDE SEQUENCE</scope>
    <source>
        <strain evidence="6">86</strain>
    </source>
</reference>
<comment type="pathway">
    <text evidence="4">Lipid metabolism; fatty acid biosynthesis.</text>
</comment>
<dbReference type="Gene3D" id="2.40.50.100">
    <property type="match status" value="1"/>
</dbReference>
<dbReference type="Pfam" id="PF00364">
    <property type="entry name" value="Biotin_lipoyl"/>
    <property type="match status" value="1"/>
</dbReference>
<dbReference type="PROSITE" id="PS50968">
    <property type="entry name" value="BIOTINYL_LIPOYL"/>
    <property type="match status" value="1"/>
</dbReference>
<dbReference type="EMBL" id="FMJD01000001">
    <property type="protein sequence ID" value="SCM70302.1"/>
    <property type="molecule type" value="Genomic_DNA"/>
</dbReference>
<feature type="domain" description="Lipoyl-binding" evidence="5">
    <location>
        <begin position="82"/>
        <end position="158"/>
    </location>
</feature>
<keyword evidence="4" id="KW-0444">Lipid biosynthesis</keyword>
<dbReference type="GO" id="GO:0009317">
    <property type="term" value="C:acetyl-CoA carboxylase complex"/>
    <property type="evidence" value="ECO:0007669"/>
    <property type="project" value="InterPro"/>
</dbReference>
<dbReference type="PANTHER" id="PTHR45266">
    <property type="entry name" value="OXALOACETATE DECARBOXYLASE ALPHA CHAIN"/>
    <property type="match status" value="1"/>
</dbReference>
<dbReference type="SUPFAM" id="SSF51230">
    <property type="entry name" value="Single hybrid motif"/>
    <property type="match status" value="1"/>
</dbReference>
<accession>A0A212KYE1</accession>
<evidence type="ECO:0000256" key="1">
    <source>
        <dbReference type="ARBA" id="ARBA00003761"/>
    </source>
</evidence>
<evidence type="ECO:0000256" key="4">
    <source>
        <dbReference type="RuleBase" id="RU364072"/>
    </source>
</evidence>
<sequence>MPQIFDYELIRQLANILDETNLTEIEVEQEKLKIRVARTAAPVTITQGGGWAAPAAVPAMAAPAPVAVAAEAPKAADPAANPGAVPSPMVGTAYVAPEPGSRAFVEVGDVVKEGQTVMIIEAMKHLNHIPAPRAGRVTAVLVENGQPVEFGEPLLIIE</sequence>
<protein>
    <recommendedName>
        <fullName evidence="2 4">Biotin carboxyl carrier protein of acetyl-CoA carboxylase</fullName>
    </recommendedName>
</protein>
<gene>
    <name evidence="6" type="primary">accB</name>
    <name evidence="6" type="ORF">KL86PLE_10105</name>
</gene>
<name>A0A212KYE1_9HYPH</name>
<dbReference type="RefSeq" id="WP_100082021.1">
    <property type="nucleotide sequence ID" value="NZ_LT608334.1"/>
</dbReference>
<dbReference type="CDD" id="cd06850">
    <property type="entry name" value="biotinyl_domain"/>
    <property type="match status" value="1"/>
</dbReference>
<dbReference type="InterPro" id="IPR000089">
    <property type="entry name" value="Biotin_lipoyl"/>
</dbReference>
<evidence type="ECO:0000256" key="2">
    <source>
        <dbReference type="ARBA" id="ARBA00017562"/>
    </source>
</evidence>
<dbReference type="FunFam" id="2.40.50.100:FF:000003">
    <property type="entry name" value="Acetyl-CoA carboxylase biotin carboxyl carrier protein"/>
    <property type="match status" value="1"/>
</dbReference>
<keyword evidence="3 4" id="KW-0092">Biotin</keyword>
<comment type="function">
    <text evidence="1 4">This protein is a component of the acetyl coenzyme A carboxylase complex; first, biotin carboxylase catalyzes the carboxylation of the carrier protein and then the transcarboxylase transfers the carboxyl group to form malonyl-CoA.</text>
</comment>
<organism evidence="6">
    <name type="scientific">uncultured Pleomorphomonas sp</name>
    <dbReference type="NCBI Taxonomy" id="442121"/>
    <lineage>
        <taxon>Bacteria</taxon>
        <taxon>Pseudomonadati</taxon>
        <taxon>Pseudomonadota</taxon>
        <taxon>Alphaproteobacteria</taxon>
        <taxon>Hyphomicrobiales</taxon>
        <taxon>Pleomorphomonadaceae</taxon>
        <taxon>Pleomorphomonas</taxon>
        <taxon>environmental samples</taxon>
    </lineage>
</organism>
<dbReference type="PANTHER" id="PTHR45266:SF3">
    <property type="entry name" value="OXALOACETATE DECARBOXYLASE ALPHA CHAIN"/>
    <property type="match status" value="1"/>
</dbReference>